<dbReference type="AlphaFoldDB" id="S8EFY4"/>
<feature type="compositionally biased region" description="Low complexity" evidence="4">
    <location>
        <begin position="101"/>
        <end position="115"/>
    </location>
</feature>
<dbReference type="InterPro" id="IPR023803">
    <property type="entry name" value="Ribosomal_bS16_dom_sf"/>
</dbReference>
<sequence>MVVRLRLSLHGHRNHKTYRLDAVPSRLRRNAKPIEVLGMWDPRTPLGETTKEVRWSVDRIKYWLGVGAQPSKRVQKMLDIAGIQPEHKGPKSSHSAAAGISQTAQQPTSQPAQSP</sequence>
<keyword evidence="2" id="KW-0689">Ribosomal protein</keyword>
<dbReference type="NCBIfam" id="TIGR00002">
    <property type="entry name" value="S16"/>
    <property type="match status" value="1"/>
</dbReference>
<dbReference type="GO" id="GO:0032543">
    <property type="term" value="P:mitochondrial translation"/>
    <property type="evidence" value="ECO:0007669"/>
    <property type="project" value="TreeGrafter"/>
</dbReference>
<name>S8EFY4_FOMSC</name>
<dbReference type="GO" id="GO:0003735">
    <property type="term" value="F:structural constituent of ribosome"/>
    <property type="evidence" value="ECO:0007669"/>
    <property type="project" value="InterPro"/>
</dbReference>
<dbReference type="STRING" id="743788.S8EFY4"/>
<evidence type="ECO:0008006" key="7">
    <source>
        <dbReference type="Google" id="ProtNLM"/>
    </source>
</evidence>
<dbReference type="HAMAP" id="MF_00385">
    <property type="entry name" value="Ribosomal_bS16"/>
    <property type="match status" value="1"/>
</dbReference>
<dbReference type="InParanoid" id="S8EFY4"/>
<dbReference type="HOGENOM" id="CLU_100590_2_1_1"/>
<accession>S8EFY4</accession>
<dbReference type="Pfam" id="PF00886">
    <property type="entry name" value="Ribosomal_S16"/>
    <property type="match status" value="1"/>
</dbReference>
<evidence type="ECO:0000256" key="3">
    <source>
        <dbReference type="ARBA" id="ARBA00023274"/>
    </source>
</evidence>
<dbReference type="eggNOG" id="KOG3419">
    <property type="taxonomic scope" value="Eukaryota"/>
</dbReference>
<dbReference type="PANTHER" id="PTHR12919:SF20">
    <property type="entry name" value="SMALL RIBOSOMAL SUBUNIT PROTEIN BS16M"/>
    <property type="match status" value="1"/>
</dbReference>
<feature type="region of interest" description="Disordered" evidence="4">
    <location>
        <begin position="79"/>
        <end position="115"/>
    </location>
</feature>
<protein>
    <recommendedName>
        <fullName evidence="7">Ribosomal protein S16</fullName>
    </recommendedName>
</protein>
<dbReference type="EMBL" id="KE504128">
    <property type="protein sequence ID" value="EPT04017.1"/>
    <property type="molecule type" value="Genomic_DNA"/>
</dbReference>
<dbReference type="GO" id="GO:0005763">
    <property type="term" value="C:mitochondrial small ribosomal subunit"/>
    <property type="evidence" value="ECO:0007669"/>
    <property type="project" value="TreeGrafter"/>
</dbReference>
<comment type="similarity">
    <text evidence="1">Belongs to the bacterial ribosomal protein bS16 family.</text>
</comment>
<dbReference type="Gene3D" id="3.30.1320.10">
    <property type="match status" value="1"/>
</dbReference>
<dbReference type="Proteomes" id="UP000015241">
    <property type="component" value="Unassembled WGS sequence"/>
</dbReference>
<keyword evidence="3" id="KW-0687">Ribonucleoprotein</keyword>
<evidence type="ECO:0000313" key="6">
    <source>
        <dbReference type="Proteomes" id="UP000015241"/>
    </source>
</evidence>
<organism evidence="5 6">
    <name type="scientific">Fomitopsis schrenkii</name>
    <name type="common">Brown rot fungus</name>
    <dbReference type="NCBI Taxonomy" id="2126942"/>
    <lineage>
        <taxon>Eukaryota</taxon>
        <taxon>Fungi</taxon>
        <taxon>Dikarya</taxon>
        <taxon>Basidiomycota</taxon>
        <taxon>Agaricomycotina</taxon>
        <taxon>Agaricomycetes</taxon>
        <taxon>Polyporales</taxon>
        <taxon>Fomitopsis</taxon>
    </lineage>
</organism>
<evidence type="ECO:0000313" key="5">
    <source>
        <dbReference type="EMBL" id="EPT04017.1"/>
    </source>
</evidence>
<proteinExistence type="inferred from homology"/>
<dbReference type="SUPFAM" id="SSF54565">
    <property type="entry name" value="Ribosomal protein S16"/>
    <property type="match status" value="1"/>
</dbReference>
<dbReference type="FunCoup" id="S8EFY4">
    <property type="interactions" value="289"/>
</dbReference>
<dbReference type="OrthoDB" id="407221at2759"/>
<gene>
    <name evidence="5" type="ORF">FOMPIDRAFT_1046490</name>
</gene>
<dbReference type="PANTHER" id="PTHR12919">
    <property type="entry name" value="30S RIBOSOMAL PROTEIN S16"/>
    <property type="match status" value="1"/>
</dbReference>
<evidence type="ECO:0000256" key="4">
    <source>
        <dbReference type="SAM" id="MobiDB-lite"/>
    </source>
</evidence>
<keyword evidence="6" id="KW-1185">Reference proteome</keyword>
<evidence type="ECO:0000256" key="2">
    <source>
        <dbReference type="ARBA" id="ARBA00022980"/>
    </source>
</evidence>
<evidence type="ECO:0000256" key="1">
    <source>
        <dbReference type="ARBA" id="ARBA00006668"/>
    </source>
</evidence>
<dbReference type="InterPro" id="IPR000307">
    <property type="entry name" value="Ribosomal_bS16"/>
</dbReference>
<reference evidence="5 6" key="1">
    <citation type="journal article" date="2012" name="Science">
        <title>The Paleozoic origin of enzymatic lignin decomposition reconstructed from 31 fungal genomes.</title>
        <authorList>
            <person name="Floudas D."/>
            <person name="Binder M."/>
            <person name="Riley R."/>
            <person name="Barry K."/>
            <person name="Blanchette R.A."/>
            <person name="Henrissat B."/>
            <person name="Martinez A.T."/>
            <person name="Otillar R."/>
            <person name="Spatafora J.W."/>
            <person name="Yadav J.S."/>
            <person name="Aerts A."/>
            <person name="Benoit I."/>
            <person name="Boyd A."/>
            <person name="Carlson A."/>
            <person name="Copeland A."/>
            <person name="Coutinho P.M."/>
            <person name="de Vries R.P."/>
            <person name="Ferreira P."/>
            <person name="Findley K."/>
            <person name="Foster B."/>
            <person name="Gaskell J."/>
            <person name="Glotzer D."/>
            <person name="Gorecki P."/>
            <person name="Heitman J."/>
            <person name="Hesse C."/>
            <person name="Hori C."/>
            <person name="Igarashi K."/>
            <person name="Jurgens J.A."/>
            <person name="Kallen N."/>
            <person name="Kersten P."/>
            <person name="Kohler A."/>
            <person name="Kuees U."/>
            <person name="Kumar T.K.A."/>
            <person name="Kuo A."/>
            <person name="LaButti K."/>
            <person name="Larrondo L.F."/>
            <person name="Lindquist E."/>
            <person name="Ling A."/>
            <person name="Lombard V."/>
            <person name="Lucas S."/>
            <person name="Lundell T."/>
            <person name="Martin R."/>
            <person name="McLaughlin D.J."/>
            <person name="Morgenstern I."/>
            <person name="Morin E."/>
            <person name="Murat C."/>
            <person name="Nagy L.G."/>
            <person name="Nolan M."/>
            <person name="Ohm R.A."/>
            <person name="Patyshakuliyeva A."/>
            <person name="Rokas A."/>
            <person name="Ruiz-Duenas F.J."/>
            <person name="Sabat G."/>
            <person name="Salamov A."/>
            <person name="Samejima M."/>
            <person name="Schmutz J."/>
            <person name="Slot J.C."/>
            <person name="St John F."/>
            <person name="Stenlid J."/>
            <person name="Sun H."/>
            <person name="Sun S."/>
            <person name="Syed K."/>
            <person name="Tsang A."/>
            <person name="Wiebenga A."/>
            <person name="Young D."/>
            <person name="Pisabarro A."/>
            <person name="Eastwood D.C."/>
            <person name="Martin F."/>
            <person name="Cullen D."/>
            <person name="Grigoriev I.V."/>
            <person name="Hibbett D.S."/>
        </authorList>
    </citation>
    <scope>NUCLEOTIDE SEQUENCE</scope>
    <source>
        <strain evidence="6">FP-58527</strain>
    </source>
</reference>